<evidence type="ECO:0008006" key="5">
    <source>
        <dbReference type="Google" id="ProtNLM"/>
    </source>
</evidence>
<protein>
    <recommendedName>
        <fullName evidence="5">Type IV pilus assembly protein PilO</fullName>
    </recommendedName>
</protein>
<comment type="caution">
    <text evidence="3">The sequence shown here is derived from an EMBL/GenBank/DDBJ whole genome shotgun (WGS) entry which is preliminary data.</text>
</comment>
<dbReference type="Proteomes" id="UP000723714">
    <property type="component" value="Unassembled WGS sequence"/>
</dbReference>
<feature type="region of interest" description="Disordered" evidence="1">
    <location>
        <begin position="217"/>
        <end position="244"/>
    </location>
</feature>
<dbReference type="EMBL" id="JABACJ020000007">
    <property type="protein sequence ID" value="MBU3876114.1"/>
    <property type="molecule type" value="Genomic_DNA"/>
</dbReference>
<evidence type="ECO:0000313" key="3">
    <source>
        <dbReference type="EMBL" id="MBU3876114.1"/>
    </source>
</evidence>
<keyword evidence="2" id="KW-0472">Membrane</keyword>
<evidence type="ECO:0000313" key="4">
    <source>
        <dbReference type="Proteomes" id="UP000723714"/>
    </source>
</evidence>
<sequence length="244" mass="27285">MTLKLTQRDKKLLIVLAVVVLIVGVGAGLLFPLMEKGQNLKEEVLNADIEQQERSQKVESLPALQKREDQVLEEIGKAQQDFYPIMQSMEIDKMLTEMALTKGLTVKDLDIKMPVTGEYTTLKDYTGPLPEEENENTEEGTVYNGIYTASVMMTLSGGRETIQSMMDECTANEPGMRITDFTWQSSKESSSWTLGMTLEIYMCEDTQQYILEQKAAREAAKAQAGEDTQAGADTEEDNITEAEE</sequence>
<keyword evidence="2" id="KW-1133">Transmembrane helix</keyword>
<gene>
    <name evidence="3" type="ORF">HGO97_009850</name>
</gene>
<feature type="transmembrane region" description="Helical" evidence="2">
    <location>
        <begin position="12"/>
        <end position="34"/>
    </location>
</feature>
<reference evidence="3 4" key="1">
    <citation type="submission" date="2021-06" db="EMBL/GenBank/DDBJ databases">
        <title>Faecalicatena sp. nov. isolated from porcine feces.</title>
        <authorList>
            <person name="Oh B.S."/>
            <person name="Lee J.H."/>
        </authorList>
    </citation>
    <scope>NUCLEOTIDE SEQUENCE [LARGE SCALE GENOMIC DNA]</scope>
    <source>
        <strain evidence="3 4">AGMB00832</strain>
    </source>
</reference>
<keyword evidence="4" id="KW-1185">Reference proteome</keyword>
<accession>A0ABS6D3E7</accession>
<name>A0ABS6D3E7_9FIRM</name>
<evidence type="ECO:0000256" key="2">
    <source>
        <dbReference type="SAM" id="Phobius"/>
    </source>
</evidence>
<feature type="compositionally biased region" description="Acidic residues" evidence="1">
    <location>
        <begin position="233"/>
        <end position="244"/>
    </location>
</feature>
<proteinExistence type="predicted"/>
<dbReference type="RefSeq" id="WP_216241132.1">
    <property type="nucleotide sequence ID" value="NZ_JABACJ020000007.1"/>
</dbReference>
<keyword evidence="2" id="KW-0812">Transmembrane</keyword>
<evidence type="ECO:0000256" key="1">
    <source>
        <dbReference type="SAM" id="MobiDB-lite"/>
    </source>
</evidence>
<organism evidence="3 4">
    <name type="scientific">Faecalicatena faecalis</name>
    <dbReference type="NCBI Taxonomy" id="2726362"/>
    <lineage>
        <taxon>Bacteria</taxon>
        <taxon>Bacillati</taxon>
        <taxon>Bacillota</taxon>
        <taxon>Clostridia</taxon>
        <taxon>Lachnospirales</taxon>
        <taxon>Lachnospiraceae</taxon>
        <taxon>Faecalicatena</taxon>
    </lineage>
</organism>